<protein>
    <submittedName>
        <fullName evidence="3">Uncharacterized protein LOC109389037 isoform X1</fullName>
    </submittedName>
</protein>
<sequence>MKENSTNKVGLKGKFMAYIKNSDRVQMNEVRQRRSPPHICEPKQLKEKHVFRLKKITCPQHHSSVCQTDGTLQYENLRSHSNKQDSARGCGCPKDAEEKDFRTGSALTPRSRFHIGQYNEG</sequence>
<evidence type="ECO:0000313" key="2">
    <source>
        <dbReference type="Proteomes" id="UP000694851"/>
    </source>
</evidence>
<keyword evidence="2" id="KW-1185">Reference proteome</keyword>
<dbReference type="KEGG" id="hai:109389037"/>
<evidence type="ECO:0000256" key="1">
    <source>
        <dbReference type="SAM" id="MobiDB-lite"/>
    </source>
</evidence>
<dbReference type="GeneID" id="109389037"/>
<name>A0A8B7SD97_HIPAR</name>
<evidence type="ECO:0000313" key="3">
    <source>
        <dbReference type="RefSeq" id="XP_019509810.1"/>
    </source>
</evidence>
<dbReference type="AlphaFoldDB" id="A0A8B7SD97"/>
<dbReference type="RefSeq" id="XP_019509810.1">
    <property type="nucleotide sequence ID" value="XM_019654265.1"/>
</dbReference>
<accession>A0A8B7SD97</accession>
<feature type="region of interest" description="Disordered" evidence="1">
    <location>
        <begin position="79"/>
        <end position="121"/>
    </location>
</feature>
<dbReference type="Proteomes" id="UP000694851">
    <property type="component" value="Unplaced"/>
</dbReference>
<reference evidence="3" key="1">
    <citation type="submission" date="2025-08" db="UniProtKB">
        <authorList>
            <consortium name="RefSeq"/>
        </authorList>
    </citation>
    <scope>IDENTIFICATION</scope>
    <source>
        <tissue evidence="3">Muscle</tissue>
    </source>
</reference>
<gene>
    <name evidence="3" type="primary">LOC109389037</name>
</gene>
<proteinExistence type="predicted"/>
<organism evidence="2 3">
    <name type="scientific">Hipposideros armiger</name>
    <name type="common">Great Himalayan leaf-nosed bat</name>
    <dbReference type="NCBI Taxonomy" id="186990"/>
    <lineage>
        <taxon>Eukaryota</taxon>
        <taxon>Metazoa</taxon>
        <taxon>Chordata</taxon>
        <taxon>Craniata</taxon>
        <taxon>Vertebrata</taxon>
        <taxon>Euteleostomi</taxon>
        <taxon>Mammalia</taxon>
        <taxon>Eutheria</taxon>
        <taxon>Laurasiatheria</taxon>
        <taxon>Chiroptera</taxon>
        <taxon>Yinpterochiroptera</taxon>
        <taxon>Rhinolophoidea</taxon>
        <taxon>Hipposideridae</taxon>
        <taxon>Hipposideros</taxon>
    </lineage>
</organism>